<name>A0ABV0VXX4_9TELE</name>
<accession>A0ABV0VXX4</accession>
<feature type="non-terminal residue" evidence="2">
    <location>
        <position position="1"/>
    </location>
</feature>
<sequence>HTEGGEVELLLLLTHAPPSLSDVPVSAESSSCSKMEGVFKPQLASAAETQDDQHPKPDKNPKGLRQDHEQKSCLVNPDENDVTYKVLKDHDPPQEQPEVQTEDRFPTQTHDDSVALSEFSAVAEKKIQDEASCPYQNRTPLDLTSAQANQDEAEESGGSVPALVVTEADQSCWSTAAPRRAERPADLVIPAAVSMTSLSSISDGGDVTYCDLQSPRSDSFSVTSEATVSRRSEEDDTRSVTASSVM</sequence>
<protein>
    <submittedName>
        <fullName evidence="2">Uncharacterized protein</fullName>
    </submittedName>
</protein>
<evidence type="ECO:0000313" key="3">
    <source>
        <dbReference type="Proteomes" id="UP001444071"/>
    </source>
</evidence>
<feature type="region of interest" description="Disordered" evidence="1">
    <location>
        <begin position="130"/>
        <end position="163"/>
    </location>
</feature>
<feature type="compositionally biased region" description="Basic and acidic residues" evidence="1">
    <location>
        <begin position="51"/>
        <end position="71"/>
    </location>
</feature>
<evidence type="ECO:0000256" key="1">
    <source>
        <dbReference type="SAM" id="MobiDB-lite"/>
    </source>
</evidence>
<keyword evidence="3" id="KW-1185">Reference proteome</keyword>
<feature type="compositionally biased region" description="Basic and acidic residues" evidence="1">
    <location>
        <begin position="101"/>
        <end position="113"/>
    </location>
</feature>
<proteinExistence type="predicted"/>
<feature type="region of interest" description="Disordered" evidence="1">
    <location>
        <begin position="212"/>
        <end position="246"/>
    </location>
</feature>
<gene>
    <name evidence="2" type="ORF">XENORESO_014363</name>
</gene>
<evidence type="ECO:0000313" key="2">
    <source>
        <dbReference type="EMBL" id="MEQ2262113.1"/>
    </source>
</evidence>
<feature type="compositionally biased region" description="Polar residues" evidence="1">
    <location>
        <begin position="214"/>
        <end position="227"/>
    </location>
</feature>
<reference evidence="2 3" key="1">
    <citation type="submission" date="2021-06" db="EMBL/GenBank/DDBJ databases">
        <authorList>
            <person name="Palmer J.M."/>
        </authorList>
    </citation>
    <scope>NUCLEOTIDE SEQUENCE [LARGE SCALE GENOMIC DNA]</scope>
    <source>
        <strain evidence="2 3">XR_2019</strain>
        <tissue evidence="2">Muscle</tissue>
    </source>
</reference>
<comment type="caution">
    <text evidence="2">The sequence shown here is derived from an EMBL/GenBank/DDBJ whole genome shotgun (WGS) entry which is preliminary data.</text>
</comment>
<feature type="compositionally biased region" description="Polar residues" evidence="1">
    <location>
        <begin position="134"/>
        <end position="150"/>
    </location>
</feature>
<organism evidence="2 3">
    <name type="scientific">Xenotaenia resolanae</name>
    <dbReference type="NCBI Taxonomy" id="208358"/>
    <lineage>
        <taxon>Eukaryota</taxon>
        <taxon>Metazoa</taxon>
        <taxon>Chordata</taxon>
        <taxon>Craniata</taxon>
        <taxon>Vertebrata</taxon>
        <taxon>Euteleostomi</taxon>
        <taxon>Actinopterygii</taxon>
        <taxon>Neopterygii</taxon>
        <taxon>Teleostei</taxon>
        <taxon>Neoteleostei</taxon>
        <taxon>Acanthomorphata</taxon>
        <taxon>Ovalentaria</taxon>
        <taxon>Atherinomorphae</taxon>
        <taxon>Cyprinodontiformes</taxon>
        <taxon>Goodeidae</taxon>
        <taxon>Xenotaenia</taxon>
    </lineage>
</organism>
<feature type="non-terminal residue" evidence="2">
    <location>
        <position position="246"/>
    </location>
</feature>
<dbReference type="EMBL" id="JAHRIM010020065">
    <property type="protein sequence ID" value="MEQ2262113.1"/>
    <property type="molecule type" value="Genomic_DNA"/>
</dbReference>
<feature type="region of interest" description="Disordered" evidence="1">
    <location>
        <begin position="16"/>
        <end position="115"/>
    </location>
</feature>
<dbReference type="Proteomes" id="UP001444071">
    <property type="component" value="Unassembled WGS sequence"/>
</dbReference>